<name>A0A9W5Y063_9CLOT</name>
<evidence type="ECO:0000313" key="9">
    <source>
        <dbReference type="Proteomes" id="UP001057868"/>
    </source>
</evidence>
<evidence type="ECO:0000256" key="4">
    <source>
        <dbReference type="ARBA" id="ARBA00022989"/>
    </source>
</evidence>
<dbReference type="Pfam" id="PF00083">
    <property type="entry name" value="Sugar_tr"/>
    <property type="match status" value="1"/>
</dbReference>
<evidence type="ECO:0000259" key="7">
    <source>
        <dbReference type="PROSITE" id="PS50850"/>
    </source>
</evidence>
<reference evidence="8" key="1">
    <citation type="journal article" date="2023" name="Int. J. Syst. Evol. Microbiol.">
        <title>&lt;i&gt;Clostridium folliculivorans&lt;/i&gt; sp. nov., isolated from soil samples of an organic paddy in Japan.</title>
        <authorList>
            <person name="Tazawa J."/>
            <person name="Kobayashi H."/>
            <person name="Tanizawa Y."/>
            <person name="Uchino A."/>
            <person name="Tanaka F."/>
            <person name="Urashima Y."/>
            <person name="Miura S."/>
            <person name="Sakamoto M."/>
            <person name="Ohkuma M."/>
            <person name="Tohno M."/>
        </authorList>
    </citation>
    <scope>NUCLEOTIDE SEQUENCE</scope>
    <source>
        <strain evidence="8">D1-1</strain>
    </source>
</reference>
<dbReference type="Pfam" id="PF07690">
    <property type="entry name" value="MFS_1"/>
    <property type="match status" value="1"/>
</dbReference>
<feature type="domain" description="Major facilitator superfamily (MFS) profile" evidence="7">
    <location>
        <begin position="17"/>
        <end position="393"/>
    </location>
</feature>
<feature type="transmembrane region" description="Helical" evidence="6">
    <location>
        <begin position="368"/>
        <end position="390"/>
    </location>
</feature>
<dbReference type="InterPro" id="IPR011701">
    <property type="entry name" value="MFS"/>
</dbReference>
<dbReference type="Proteomes" id="UP001057868">
    <property type="component" value="Unassembled WGS sequence"/>
</dbReference>
<dbReference type="EMBL" id="BQXY01000001">
    <property type="protein sequence ID" value="GKU24131.1"/>
    <property type="molecule type" value="Genomic_DNA"/>
</dbReference>
<dbReference type="GO" id="GO:0022857">
    <property type="term" value="F:transmembrane transporter activity"/>
    <property type="evidence" value="ECO:0007669"/>
    <property type="project" value="InterPro"/>
</dbReference>
<dbReference type="GO" id="GO:0005886">
    <property type="term" value="C:plasma membrane"/>
    <property type="evidence" value="ECO:0007669"/>
    <property type="project" value="UniProtKB-SubCell"/>
</dbReference>
<dbReference type="SUPFAM" id="SSF103473">
    <property type="entry name" value="MFS general substrate transporter"/>
    <property type="match status" value="1"/>
</dbReference>
<dbReference type="Gene3D" id="1.20.1250.20">
    <property type="entry name" value="MFS general substrate transporter like domains"/>
    <property type="match status" value="2"/>
</dbReference>
<evidence type="ECO:0000256" key="1">
    <source>
        <dbReference type="ARBA" id="ARBA00004651"/>
    </source>
</evidence>
<feature type="transmembrane region" description="Helical" evidence="6">
    <location>
        <begin position="20"/>
        <end position="39"/>
    </location>
</feature>
<feature type="transmembrane region" description="Helical" evidence="6">
    <location>
        <begin position="302"/>
        <end position="319"/>
    </location>
</feature>
<dbReference type="PROSITE" id="PS00216">
    <property type="entry name" value="SUGAR_TRANSPORT_1"/>
    <property type="match status" value="1"/>
</dbReference>
<evidence type="ECO:0000313" key="8">
    <source>
        <dbReference type="EMBL" id="GKU24131.1"/>
    </source>
</evidence>
<feature type="transmembrane region" description="Helical" evidence="6">
    <location>
        <begin position="245"/>
        <end position="267"/>
    </location>
</feature>
<comment type="caution">
    <text evidence="8">The sequence shown here is derived from an EMBL/GenBank/DDBJ whole genome shotgun (WGS) entry which is preliminary data.</text>
</comment>
<organism evidence="8 9">
    <name type="scientific">Clostridium folliculivorans</name>
    <dbReference type="NCBI Taxonomy" id="2886038"/>
    <lineage>
        <taxon>Bacteria</taxon>
        <taxon>Bacillati</taxon>
        <taxon>Bacillota</taxon>
        <taxon>Clostridia</taxon>
        <taxon>Eubacteriales</taxon>
        <taxon>Clostridiaceae</taxon>
        <taxon>Clostridium</taxon>
    </lineage>
</organism>
<dbReference type="PANTHER" id="PTHR23518">
    <property type="entry name" value="C-METHYLTRANSFERASE"/>
    <property type="match status" value="1"/>
</dbReference>
<gene>
    <name evidence="8" type="ORF">CFOLD11_09570</name>
</gene>
<feature type="transmembrane region" description="Helical" evidence="6">
    <location>
        <begin position="279"/>
        <end position="296"/>
    </location>
</feature>
<sequence length="401" mass="43382">MSSEVLNKEASTKVNSNIKWLSIATFLADIGGGLVNVVLPLFLSSLGLDKVFIGTVEGIADFTAGIVRIFSGWFSDKLRKRKIFVIIGYLLAGIARPLLAFVNSGFMIMFLRFTDRLGAGVRLAPADALIADESHKKSRGKAFGINRAMDAFGAVVGPVLAYEILKSHPGNYKLVFTATAIPMLLTLIVVTFLIKEKKNKVETRIAVPSFKGLTKEFKRFLLIVVLFSLGNSSDAFLILRAQNLGISSAIIPIWWAVFSIVATILSIPSGIISDKIGRKPLIIIGYVIFAVVYLGFGLSHKAGILWILIALYGIYKGLADGAQRALVSELVPSNQRGSAFGVFHTSVSMATLPSSIIAGLLWDRLGASAPFLFGGSLALISSFLMMIIMFTHKNIDNSQFS</sequence>
<feature type="transmembrane region" description="Helical" evidence="6">
    <location>
        <begin position="340"/>
        <end position="362"/>
    </location>
</feature>
<evidence type="ECO:0000256" key="5">
    <source>
        <dbReference type="ARBA" id="ARBA00023136"/>
    </source>
</evidence>
<dbReference type="InterPro" id="IPR020846">
    <property type="entry name" value="MFS_dom"/>
</dbReference>
<comment type="subcellular location">
    <subcellularLocation>
        <location evidence="1">Cell membrane</location>
        <topology evidence="1">Multi-pass membrane protein</topology>
    </subcellularLocation>
</comment>
<dbReference type="InterPro" id="IPR036259">
    <property type="entry name" value="MFS_trans_sf"/>
</dbReference>
<keyword evidence="3 6" id="KW-0812">Transmembrane</keyword>
<evidence type="ECO:0000256" key="2">
    <source>
        <dbReference type="ARBA" id="ARBA00022448"/>
    </source>
</evidence>
<keyword evidence="5 6" id="KW-0472">Membrane</keyword>
<accession>A0A9W5Y063</accession>
<feature type="transmembrane region" description="Helical" evidence="6">
    <location>
        <begin position="174"/>
        <end position="194"/>
    </location>
</feature>
<feature type="transmembrane region" description="Helical" evidence="6">
    <location>
        <begin position="220"/>
        <end position="239"/>
    </location>
</feature>
<dbReference type="PANTHER" id="PTHR23518:SF2">
    <property type="entry name" value="MAJOR FACILITATOR SUPERFAMILY TRANSPORTER"/>
    <property type="match status" value="1"/>
</dbReference>
<dbReference type="InterPro" id="IPR005828">
    <property type="entry name" value="MFS_sugar_transport-like"/>
</dbReference>
<evidence type="ECO:0000256" key="3">
    <source>
        <dbReference type="ARBA" id="ARBA00022692"/>
    </source>
</evidence>
<feature type="transmembrane region" description="Helical" evidence="6">
    <location>
        <begin position="83"/>
        <end position="111"/>
    </location>
</feature>
<dbReference type="InterPro" id="IPR005829">
    <property type="entry name" value="Sugar_transporter_CS"/>
</dbReference>
<proteinExistence type="predicted"/>
<dbReference type="AlphaFoldDB" id="A0A9W5Y063"/>
<evidence type="ECO:0000256" key="6">
    <source>
        <dbReference type="SAM" id="Phobius"/>
    </source>
</evidence>
<dbReference type="CDD" id="cd17370">
    <property type="entry name" value="MFS_MJ1317_like"/>
    <property type="match status" value="1"/>
</dbReference>
<keyword evidence="4 6" id="KW-1133">Transmembrane helix</keyword>
<protein>
    <submittedName>
        <fullName evidence="8">MFS transporter</fullName>
    </submittedName>
</protein>
<dbReference type="RefSeq" id="WP_261851154.1">
    <property type="nucleotide sequence ID" value="NZ_BQXY01000001.1"/>
</dbReference>
<dbReference type="PROSITE" id="PS50850">
    <property type="entry name" value="MFS"/>
    <property type="match status" value="1"/>
</dbReference>
<keyword evidence="2" id="KW-0813">Transport</keyword>
<keyword evidence="9" id="KW-1185">Reference proteome</keyword>